<dbReference type="AlphaFoldDB" id="A0A8R7Q5M8"/>
<evidence type="ECO:0000256" key="1">
    <source>
        <dbReference type="SAM" id="MobiDB-lite"/>
    </source>
</evidence>
<keyword evidence="3" id="KW-1185">Reference proteome</keyword>
<dbReference type="Gramene" id="TuG1812G0400003014.01.T01">
    <property type="protein sequence ID" value="TuG1812G0400003014.01.T01"/>
    <property type="gene ID" value="TuG1812G0400003014.01"/>
</dbReference>
<evidence type="ECO:0000313" key="3">
    <source>
        <dbReference type="Proteomes" id="UP000015106"/>
    </source>
</evidence>
<accession>A0A8R7Q5M8</accession>
<dbReference type="Proteomes" id="UP000015106">
    <property type="component" value="Chromosome 4"/>
</dbReference>
<protein>
    <submittedName>
        <fullName evidence="2">Uncharacterized protein</fullName>
    </submittedName>
</protein>
<sequence length="105" mass="12370">LGLPYEAQSSASTPLPHLATNPPQDFLSKKKLTPSTDFSDFNQTPLQRRSLFFCSLYRSFIRFMKMKIHPFRKMKMKIITVHISFSHSDFFCCLRLEKRSSDFWS</sequence>
<proteinExistence type="predicted"/>
<reference evidence="3" key="1">
    <citation type="journal article" date="2013" name="Nature">
        <title>Draft genome of the wheat A-genome progenitor Triticum urartu.</title>
        <authorList>
            <person name="Ling H.Q."/>
            <person name="Zhao S."/>
            <person name="Liu D."/>
            <person name="Wang J."/>
            <person name="Sun H."/>
            <person name="Zhang C."/>
            <person name="Fan H."/>
            <person name="Li D."/>
            <person name="Dong L."/>
            <person name="Tao Y."/>
            <person name="Gao C."/>
            <person name="Wu H."/>
            <person name="Li Y."/>
            <person name="Cui Y."/>
            <person name="Guo X."/>
            <person name="Zheng S."/>
            <person name="Wang B."/>
            <person name="Yu K."/>
            <person name="Liang Q."/>
            <person name="Yang W."/>
            <person name="Lou X."/>
            <person name="Chen J."/>
            <person name="Feng M."/>
            <person name="Jian J."/>
            <person name="Zhang X."/>
            <person name="Luo G."/>
            <person name="Jiang Y."/>
            <person name="Liu J."/>
            <person name="Wang Z."/>
            <person name="Sha Y."/>
            <person name="Zhang B."/>
            <person name="Wu H."/>
            <person name="Tang D."/>
            <person name="Shen Q."/>
            <person name="Xue P."/>
            <person name="Zou S."/>
            <person name="Wang X."/>
            <person name="Liu X."/>
            <person name="Wang F."/>
            <person name="Yang Y."/>
            <person name="An X."/>
            <person name="Dong Z."/>
            <person name="Zhang K."/>
            <person name="Zhang X."/>
            <person name="Luo M.C."/>
            <person name="Dvorak J."/>
            <person name="Tong Y."/>
            <person name="Wang J."/>
            <person name="Yang H."/>
            <person name="Li Z."/>
            <person name="Wang D."/>
            <person name="Zhang A."/>
            <person name="Wang J."/>
        </authorList>
    </citation>
    <scope>NUCLEOTIDE SEQUENCE</scope>
    <source>
        <strain evidence="3">cv. G1812</strain>
    </source>
</reference>
<organism evidence="2 3">
    <name type="scientific">Triticum urartu</name>
    <name type="common">Red wild einkorn</name>
    <name type="synonym">Crithodium urartu</name>
    <dbReference type="NCBI Taxonomy" id="4572"/>
    <lineage>
        <taxon>Eukaryota</taxon>
        <taxon>Viridiplantae</taxon>
        <taxon>Streptophyta</taxon>
        <taxon>Embryophyta</taxon>
        <taxon>Tracheophyta</taxon>
        <taxon>Spermatophyta</taxon>
        <taxon>Magnoliopsida</taxon>
        <taxon>Liliopsida</taxon>
        <taxon>Poales</taxon>
        <taxon>Poaceae</taxon>
        <taxon>BOP clade</taxon>
        <taxon>Pooideae</taxon>
        <taxon>Triticodae</taxon>
        <taxon>Triticeae</taxon>
        <taxon>Triticinae</taxon>
        <taxon>Triticum</taxon>
    </lineage>
</organism>
<reference evidence="2" key="3">
    <citation type="submission" date="2022-06" db="UniProtKB">
        <authorList>
            <consortium name="EnsemblPlants"/>
        </authorList>
    </citation>
    <scope>IDENTIFICATION</scope>
</reference>
<name>A0A8R7Q5M8_TRIUA</name>
<reference evidence="2" key="2">
    <citation type="submission" date="2018-03" db="EMBL/GenBank/DDBJ databases">
        <title>The Triticum urartu genome reveals the dynamic nature of wheat genome evolution.</title>
        <authorList>
            <person name="Ling H."/>
            <person name="Ma B."/>
            <person name="Shi X."/>
            <person name="Liu H."/>
            <person name="Dong L."/>
            <person name="Sun H."/>
            <person name="Cao Y."/>
            <person name="Gao Q."/>
            <person name="Zheng S."/>
            <person name="Li Y."/>
            <person name="Yu Y."/>
            <person name="Du H."/>
            <person name="Qi M."/>
            <person name="Li Y."/>
            <person name="Yu H."/>
            <person name="Cui Y."/>
            <person name="Wang N."/>
            <person name="Chen C."/>
            <person name="Wu H."/>
            <person name="Zhao Y."/>
            <person name="Zhang J."/>
            <person name="Li Y."/>
            <person name="Zhou W."/>
            <person name="Zhang B."/>
            <person name="Hu W."/>
            <person name="Eijk M."/>
            <person name="Tang J."/>
            <person name="Witsenboer H."/>
            <person name="Zhao S."/>
            <person name="Li Z."/>
            <person name="Zhang A."/>
            <person name="Wang D."/>
            <person name="Liang C."/>
        </authorList>
    </citation>
    <scope>NUCLEOTIDE SEQUENCE [LARGE SCALE GENOMIC DNA]</scope>
    <source>
        <strain evidence="2">cv. G1812</strain>
    </source>
</reference>
<feature type="region of interest" description="Disordered" evidence="1">
    <location>
        <begin position="1"/>
        <end position="31"/>
    </location>
</feature>
<evidence type="ECO:0000313" key="2">
    <source>
        <dbReference type="EnsemblPlants" id="TuG1812G0400003014.01.T01"/>
    </source>
</evidence>
<dbReference type="EnsemblPlants" id="TuG1812G0400003014.01.T01">
    <property type="protein sequence ID" value="TuG1812G0400003014.01.T01"/>
    <property type="gene ID" value="TuG1812G0400003014.01"/>
</dbReference>